<dbReference type="AlphaFoldDB" id="A0AAJ0XHA0"/>
<dbReference type="SMART" id="SM00116">
    <property type="entry name" value="CBS"/>
    <property type="match status" value="2"/>
</dbReference>
<proteinExistence type="predicted"/>
<dbReference type="CDD" id="cd02205">
    <property type="entry name" value="CBS_pair_SF"/>
    <property type="match status" value="1"/>
</dbReference>
<gene>
    <name evidence="4" type="ORF">CCR82_13325</name>
</gene>
<evidence type="ECO:0000256" key="2">
    <source>
        <dbReference type="PROSITE-ProRule" id="PRU00703"/>
    </source>
</evidence>
<comment type="caution">
    <text evidence="4">The sequence shown here is derived from an EMBL/GenBank/DDBJ whole genome shotgun (WGS) entry which is preliminary data.</text>
</comment>
<dbReference type="PANTHER" id="PTHR43080">
    <property type="entry name" value="CBS DOMAIN-CONTAINING PROTEIN CBSX3, MITOCHONDRIAL"/>
    <property type="match status" value="1"/>
</dbReference>
<evidence type="ECO:0000259" key="3">
    <source>
        <dbReference type="PROSITE" id="PS51371"/>
    </source>
</evidence>
<reference evidence="4" key="1">
    <citation type="submission" date="2017-05" db="EMBL/GenBank/DDBJ databases">
        <authorList>
            <person name="Imhoff J.F."/>
            <person name="Rahn T."/>
            <person name="Kuenzel S."/>
            <person name="Neulinger S.C."/>
        </authorList>
    </citation>
    <scope>NUCLEOTIDE SEQUENCE</scope>
    <source>
        <strain evidence="4">DSM 4395</strain>
    </source>
</reference>
<dbReference type="InterPro" id="IPR000644">
    <property type="entry name" value="CBS_dom"/>
</dbReference>
<organism evidence="4 5">
    <name type="scientific">Halochromatium salexigens</name>
    <name type="common">Chromatium salexigens</name>
    <dbReference type="NCBI Taxonomy" id="49447"/>
    <lineage>
        <taxon>Bacteria</taxon>
        <taxon>Pseudomonadati</taxon>
        <taxon>Pseudomonadota</taxon>
        <taxon>Gammaproteobacteria</taxon>
        <taxon>Chromatiales</taxon>
        <taxon>Chromatiaceae</taxon>
        <taxon>Halochromatium</taxon>
    </lineage>
</organism>
<dbReference type="PANTHER" id="PTHR43080:SF2">
    <property type="entry name" value="CBS DOMAIN-CONTAINING PROTEIN"/>
    <property type="match status" value="1"/>
</dbReference>
<feature type="domain" description="CBS" evidence="3">
    <location>
        <begin position="42"/>
        <end position="98"/>
    </location>
</feature>
<feature type="domain" description="CBS" evidence="3">
    <location>
        <begin position="107"/>
        <end position="166"/>
    </location>
</feature>
<dbReference type="InterPro" id="IPR051257">
    <property type="entry name" value="Diverse_CBS-Domain"/>
</dbReference>
<keyword evidence="1 2" id="KW-0129">CBS domain</keyword>
<reference evidence="4" key="2">
    <citation type="journal article" date="2020" name="Microorganisms">
        <title>Osmotic Adaptation and Compatible Solute Biosynthesis of Phototrophic Bacteria as Revealed from Genome Analyses.</title>
        <authorList>
            <person name="Imhoff J.F."/>
            <person name="Rahn T."/>
            <person name="Kunzel S."/>
            <person name="Keller A."/>
            <person name="Neulinger S.C."/>
        </authorList>
    </citation>
    <scope>NUCLEOTIDE SEQUENCE</scope>
    <source>
        <strain evidence="4">DSM 4395</strain>
    </source>
</reference>
<dbReference type="Gene3D" id="3.10.580.10">
    <property type="entry name" value="CBS-domain"/>
    <property type="match status" value="1"/>
</dbReference>
<dbReference type="SUPFAM" id="SSF54631">
    <property type="entry name" value="CBS-domain pair"/>
    <property type="match status" value="1"/>
</dbReference>
<dbReference type="PROSITE" id="PS51371">
    <property type="entry name" value="CBS"/>
    <property type="match status" value="2"/>
</dbReference>
<evidence type="ECO:0000256" key="1">
    <source>
        <dbReference type="ARBA" id="ARBA00023122"/>
    </source>
</evidence>
<dbReference type="InterPro" id="IPR046342">
    <property type="entry name" value="CBS_dom_sf"/>
</dbReference>
<name>A0AAJ0XHA0_HALSE</name>
<evidence type="ECO:0000313" key="5">
    <source>
        <dbReference type="Proteomes" id="UP001296967"/>
    </source>
</evidence>
<dbReference type="EMBL" id="NHSF01000065">
    <property type="protein sequence ID" value="MBK5931470.1"/>
    <property type="molecule type" value="Genomic_DNA"/>
</dbReference>
<keyword evidence="5" id="KW-1185">Reference proteome</keyword>
<evidence type="ECO:0000313" key="4">
    <source>
        <dbReference type="EMBL" id="MBK5931470.1"/>
    </source>
</evidence>
<sequence>MGAHRALRGAVAQCASTASKLRVSTATSASTGSSLMTLINAMHTDFPVVDPECTLAAAASRFGETGYCSLAVVDQGRLIGVLDSLDVAARAVNGELDPTRALVRHLMRGEPVSCGPETRLDEARRLMLSERVNTLFVIESGPRLVGVIDLIGLLEAAEAASSAGPELEWNRRVRGGT</sequence>
<dbReference type="Pfam" id="PF00571">
    <property type="entry name" value="CBS"/>
    <property type="match status" value="2"/>
</dbReference>
<accession>A0AAJ0XHA0</accession>
<protein>
    <recommendedName>
        <fullName evidence="3">CBS domain-containing protein</fullName>
    </recommendedName>
</protein>
<dbReference type="Proteomes" id="UP001296967">
    <property type="component" value="Unassembled WGS sequence"/>
</dbReference>